<dbReference type="EMBL" id="JAEFBJ010000010">
    <property type="protein sequence ID" value="KAG7566302.1"/>
    <property type="molecule type" value="Genomic_DNA"/>
</dbReference>
<gene>
    <name evidence="2" type="ORF">ISN44_As10g028840</name>
</gene>
<dbReference type="GO" id="GO:0010468">
    <property type="term" value="P:regulation of gene expression"/>
    <property type="evidence" value="ECO:0007669"/>
    <property type="project" value="InterPro"/>
</dbReference>
<sequence length="184" mass="20776">MGEAITALLWDLEDFPIPINGRCLCSFVENIKSALRDAGYLNDSVTIYVYSDTKNESPPAFWHEFIHAGILVRHVGDKHSRVMSMIEDIVLFGRVNRDDYGSRIGTPKHLIVVSKSIPEDPLLVRALEAMKERGYNILLAQHDDHDDYDKALPIASDVWLWETLFDGGEPLGPYVTDTDSEEES</sequence>
<accession>A0A8T1ZZ99</accession>
<dbReference type="GO" id="GO:0004540">
    <property type="term" value="F:RNA nuclease activity"/>
    <property type="evidence" value="ECO:0007669"/>
    <property type="project" value="InterPro"/>
</dbReference>
<comment type="caution">
    <text evidence="2">The sequence shown here is derived from an EMBL/GenBank/DDBJ whole genome shotgun (WGS) entry which is preliminary data.</text>
</comment>
<protein>
    <submittedName>
        <fullName evidence="2">NYN domain limkain-b1-type</fullName>
    </submittedName>
</protein>
<dbReference type="PANTHER" id="PTHR14379">
    <property type="entry name" value="LIMKAIN B LKAP"/>
    <property type="match status" value="1"/>
</dbReference>
<feature type="domain" description="NYN" evidence="1">
    <location>
        <begin position="6"/>
        <end position="141"/>
    </location>
</feature>
<organism evidence="2 3">
    <name type="scientific">Arabidopsis suecica</name>
    <name type="common">Swedish thale-cress</name>
    <name type="synonym">Cardaminopsis suecica</name>
    <dbReference type="NCBI Taxonomy" id="45249"/>
    <lineage>
        <taxon>Eukaryota</taxon>
        <taxon>Viridiplantae</taxon>
        <taxon>Streptophyta</taxon>
        <taxon>Embryophyta</taxon>
        <taxon>Tracheophyta</taxon>
        <taxon>Spermatophyta</taxon>
        <taxon>Magnoliopsida</taxon>
        <taxon>eudicotyledons</taxon>
        <taxon>Gunneridae</taxon>
        <taxon>Pentapetalae</taxon>
        <taxon>rosids</taxon>
        <taxon>malvids</taxon>
        <taxon>Brassicales</taxon>
        <taxon>Brassicaceae</taxon>
        <taxon>Camelineae</taxon>
        <taxon>Arabidopsis</taxon>
    </lineage>
</organism>
<dbReference type="PANTHER" id="PTHR14379:SF7">
    <property type="entry name" value="ENDONUCLEASE OR GLYCOSYL HYDROLASE-RELATED"/>
    <property type="match status" value="1"/>
</dbReference>
<evidence type="ECO:0000313" key="2">
    <source>
        <dbReference type="EMBL" id="KAG7566302.1"/>
    </source>
</evidence>
<dbReference type="OrthoDB" id="1042662at2759"/>
<dbReference type="CDD" id="cd10910">
    <property type="entry name" value="PIN_limkain_b1_N_like"/>
    <property type="match status" value="1"/>
</dbReference>
<dbReference type="AlphaFoldDB" id="A0A8T1ZZ99"/>
<dbReference type="Proteomes" id="UP000694251">
    <property type="component" value="Chromosome 10"/>
</dbReference>
<dbReference type="GO" id="GO:0005777">
    <property type="term" value="C:peroxisome"/>
    <property type="evidence" value="ECO:0007669"/>
    <property type="project" value="InterPro"/>
</dbReference>
<evidence type="ECO:0000313" key="3">
    <source>
        <dbReference type="Proteomes" id="UP000694251"/>
    </source>
</evidence>
<evidence type="ECO:0000259" key="1">
    <source>
        <dbReference type="Pfam" id="PF01936"/>
    </source>
</evidence>
<reference evidence="2 3" key="1">
    <citation type="submission" date="2020-12" db="EMBL/GenBank/DDBJ databases">
        <title>Concerted genomic and epigenomic changes stabilize Arabidopsis allopolyploids.</title>
        <authorList>
            <person name="Chen Z."/>
        </authorList>
    </citation>
    <scope>NUCLEOTIDE SEQUENCE [LARGE SCALE GENOMIC DNA]</scope>
    <source>
        <strain evidence="2">As9502</strain>
        <tissue evidence="2">Leaf</tissue>
    </source>
</reference>
<keyword evidence="3" id="KW-1185">Reference proteome</keyword>
<dbReference type="Pfam" id="PF01936">
    <property type="entry name" value="NYN"/>
    <property type="match status" value="1"/>
</dbReference>
<proteinExistence type="predicted"/>
<dbReference type="InterPro" id="IPR024768">
    <property type="entry name" value="Marf1"/>
</dbReference>
<name>A0A8T1ZZ99_ARASU</name>
<dbReference type="InterPro" id="IPR021139">
    <property type="entry name" value="NYN"/>
</dbReference>